<dbReference type="RefSeq" id="WP_301814911.1">
    <property type="nucleotide sequence ID" value="NZ_JAUJZH010000031.1"/>
</dbReference>
<dbReference type="Pfam" id="PF13692">
    <property type="entry name" value="Glyco_trans_1_4"/>
    <property type="match status" value="1"/>
</dbReference>
<keyword evidence="1" id="KW-0328">Glycosyltransferase</keyword>
<keyword evidence="1" id="KW-0808">Transferase</keyword>
<evidence type="ECO:0000313" key="1">
    <source>
        <dbReference type="EMBL" id="MDO1536721.1"/>
    </source>
</evidence>
<sequence length="670" mass="74562">MARFVEGEQARLALRQRGADVPPMEMLDLFSDAEVIRLVDMPASHFLWSPVAPGAVVDRWSAARFCIDLWRGRSDLRARFPAGLGGGRGGELGGWLQQAGAAELGLSEAALSHLLNALEDSLPDRARQTFLANEVLGSVLPHGLTPAGMSGLFRWFMRCGAGEAGLRPEEVWWLFLEAAQDPEQELMLAYYFTPAWQRQHPDGMTVFGRDAFASWFAAEYGASGGWIDPSGWPQWQEPALQIRTTYWARDAWRAAQPNALVDRQSARSLLVWLASPEAGLSESVRNWCGRLDPQAIADELIGLGINVIGHFCYPSGLRVSVESMVEAVRLAGVSTSLRDVRTDAKDDPRHVDFRGMECHDVTVIHTQPEPFFDDAYRRANLFERQPRTYRVGYWYWEFDSIPDAWVAHAGNVDEVWAATEFVAKGLREKLSVPVRTLFPGVKLAPFARRPKSYFGLSEKSFTFLFTFHMMSVMERKNPLGLIRAFKLAFGEDDGVQLVLKTSFGDRHPAQIQELRAAAGGAKITVIDQVYSPDEVLSLMDACDAYVSLHRSEGLGLTMAEAMLMGKPVIATNFSGNVDFMDDGNSLLVNHKLVELGKTIPPYDADLEWAEPSEEHAAQLMRRIYDDQELAREVGARGKASAETNLSLEAAGRRIASRLEEIRAMRRATPS</sequence>
<dbReference type="Proteomes" id="UP001169027">
    <property type="component" value="Unassembled WGS sequence"/>
</dbReference>
<dbReference type="Gene3D" id="3.40.50.2000">
    <property type="entry name" value="Glycogen Phosphorylase B"/>
    <property type="match status" value="1"/>
</dbReference>
<dbReference type="SUPFAM" id="SSF53756">
    <property type="entry name" value="UDP-Glycosyltransferase/glycogen phosphorylase"/>
    <property type="match status" value="1"/>
</dbReference>
<keyword evidence="2" id="KW-1185">Reference proteome</keyword>
<dbReference type="PANTHER" id="PTHR46656:SF3">
    <property type="entry name" value="PUTATIVE-RELATED"/>
    <property type="match status" value="1"/>
</dbReference>
<dbReference type="PANTHER" id="PTHR46656">
    <property type="entry name" value="PUTATIVE-RELATED"/>
    <property type="match status" value="1"/>
</dbReference>
<evidence type="ECO:0000313" key="2">
    <source>
        <dbReference type="Proteomes" id="UP001169027"/>
    </source>
</evidence>
<accession>A0ABT8SGW2</accession>
<dbReference type="CDD" id="cd03801">
    <property type="entry name" value="GT4_PimA-like"/>
    <property type="match status" value="1"/>
</dbReference>
<organism evidence="1 2">
    <name type="scientific">Variovorax ginsengisoli</name>
    <dbReference type="NCBI Taxonomy" id="363844"/>
    <lineage>
        <taxon>Bacteria</taxon>
        <taxon>Pseudomonadati</taxon>
        <taxon>Pseudomonadota</taxon>
        <taxon>Betaproteobacteria</taxon>
        <taxon>Burkholderiales</taxon>
        <taxon>Comamonadaceae</taxon>
        <taxon>Variovorax</taxon>
    </lineage>
</organism>
<comment type="caution">
    <text evidence="1">The sequence shown here is derived from an EMBL/GenBank/DDBJ whole genome shotgun (WGS) entry which is preliminary data.</text>
</comment>
<name>A0ABT8SGW2_9BURK</name>
<proteinExistence type="predicted"/>
<dbReference type="EC" id="2.4.-.-" evidence="1"/>
<protein>
    <submittedName>
        <fullName evidence="1">Glycosyltransferase family 4 protein</fullName>
        <ecNumber evidence="1">2.4.-.-</ecNumber>
    </submittedName>
</protein>
<reference evidence="1" key="1">
    <citation type="submission" date="2023-06" db="EMBL/GenBank/DDBJ databases">
        <authorList>
            <person name="Jiang Y."/>
            <person name="Liu Q."/>
        </authorList>
    </citation>
    <scope>NUCLEOTIDE SEQUENCE</scope>
    <source>
        <strain evidence="1">CGMCC 1.12090</strain>
    </source>
</reference>
<gene>
    <name evidence="1" type="ORF">Q2T77_31080</name>
</gene>
<dbReference type="GO" id="GO:0016757">
    <property type="term" value="F:glycosyltransferase activity"/>
    <property type="evidence" value="ECO:0007669"/>
    <property type="project" value="UniProtKB-KW"/>
</dbReference>
<dbReference type="EMBL" id="JAUKVY010000031">
    <property type="protein sequence ID" value="MDO1536721.1"/>
    <property type="molecule type" value="Genomic_DNA"/>
</dbReference>